<keyword evidence="1" id="KW-1133">Transmembrane helix</keyword>
<dbReference type="AlphaFoldDB" id="A0A0K8PKI4"/>
<organism evidence="3 4">
    <name type="scientific">Streptomyces azureus</name>
    <dbReference type="NCBI Taxonomy" id="146537"/>
    <lineage>
        <taxon>Bacteria</taxon>
        <taxon>Bacillati</taxon>
        <taxon>Actinomycetota</taxon>
        <taxon>Actinomycetes</taxon>
        <taxon>Kitasatosporales</taxon>
        <taxon>Streptomycetaceae</taxon>
        <taxon>Streptomyces</taxon>
    </lineage>
</organism>
<evidence type="ECO:0000313" key="4">
    <source>
        <dbReference type="Proteomes" id="UP000053859"/>
    </source>
</evidence>
<evidence type="ECO:0008006" key="5">
    <source>
        <dbReference type="Google" id="ProtNLM"/>
    </source>
</evidence>
<evidence type="ECO:0000313" key="3">
    <source>
        <dbReference type="EMBL" id="GAP48273.1"/>
    </source>
</evidence>
<reference evidence="3" key="1">
    <citation type="journal article" date="2015" name="Genome Announc.">
        <title>Draft Genome Sequence of Thiostrepton-Producing Streptomyces azureus ATCC 14921.</title>
        <authorList>
            <person name="Sakihara K."/>
            <person name="Maeda J."/>
            <person name="Tashiro K."/>
            <person name="Fujino Y."/>
            <person name="Kuhara S."/>
            <person name="Ohshima T."/>
            <person name="Ogata S."/>
            <person name="Doi K."/>
        </authorList>
    </citation>
    <scope>NUCLEOTIDE SEQUENCE [LARGE SCALE GENOMIC DNA]</scope>
    <source>
        <strain evidence="3">ATCC14921</strain>
    </source>
</reference>
<gene>
    <name evidence="3" type="ORF">SAZU_3100</name>
</gene>
<keyword evidence="2" id="KW-0732">Signal</keyword>
<dbReference type="EMBL" id="DF968255">
    <property type="protein sequence ID" value="GAP48273.1"/>
    <property type="molecule type" value="Genomic_DNA"/>
</dbReference>
<keyword evidence="4" id="KW-1185">Reference proteome</keyword>
<dbReference type="InterPro" id="IPR013901">
    <property type="entry name" value="Anthrone_oxy"/>
</dbReference>
<dbReference type="Proteomes" id="UP000053859">
    <property type="component" value="Unassembled WGS sequence"/>
</dbReference>
<feature type="transmembrane region" description="Helical" evidence="1">
    <location>
        <begin position="53"/>
        <end position="73"/>
    </location>
</feature>
<protein>
    <recommendedName>
        <fullName evidence="5">DUF1772 domain-containing protein</fullName>
    </recommendedName>
</protein>
<dbReference type="OrthoDB" id="4412667at2"/>
<evidence type="ECO:0000256" key="1">
    <source>
        <dbReference type="SAM" id="Phobius"/>
    </source>
</evidence>
<feature type="signal peptide" evidence="2">
    <location>
        <begin position="1"/>
        <end position="18"/>
    </location>
</feature>
<sequence>MRVRLVQGLALLSTGALAGAFGYGAANLVPTFNAVPLDMRLSFHTQLMQMNGITMQGTMGASALSALALAAMTRGTSRRLAGGAGLLALASFLITRLGNVPINGRIKQWAATSAPADHAEILARWEAFNYARTGAAFAAFALLILLSLRGVDAASRQVAAARSEAFRPLNRHDQKGPVGGP</sequence>
<keyword evidence="1" id="KW-0812">Transmembrane</keyword>
<feature type="transmembrane region" description="Helical" evidence="1">
    <location>
        <begin position="80"/>
        <end position="98"/>
    </location>
</feature>
<accession>A0A0K8PKI4</accession>
<feature type="chain" id="PRO_5039103546" description="DUF1772 domain-containing protein" evidence="2">
    <location>
        <begin position="19"/>
        <end position="181"/>
    </location>
</feature>
<feature type="transmembrane region" description="Helical" evidence="1">
    <location>
        <begin position="130"/>
        <end position="148"/>
    </location>
</feature>
<name>A0A0K8PKI4_STRAJ</name>
<dbReference type="PATRIC" id="fig|146537.3.peg.3275"/>
<evidence type="ECO:0000256" key="2">
    <source>
        <dbReference type="SAM" id="SignalP"/>
    </source>
</evidence>
<keyword evidence="1" id="KW-0472">Membrane</keyword>
<dbReference type="RefSeq" id="WP_059417512.1">
    <property type="nucleotide sequence ID" value="NZ_DF968255.1"/>
</dbReference>
<dbReference type="Pfam" id="PF08592">
    <property type="entry name" value="Anthrone_oxy"/>
    <property type="match status" value="1"/>
</dbReference>
<proteinExistence type="predicted"/>